<sequence length="150" mass="16435">MINTKIVRNGLALLASSLLFTPTAGLASSPRQGQVENKLIAAAQYLRNSEYMPTHRPVVNRLSRNQVDAFTLELEAGKSYTLVSFCDDACLDIDLGLYDNNGQTLDYDTDYGQYPILQVTPRGSGKFLVKVGMPHCVSSSCYYGVGIFAK</sequence>
<keyword evidence="1" id="KW-0732">Signal</keyword>
<evidence type="ECO:0008006" key="4">
    <source>
        <dbReference type="Google" id="ProtNLM"/>
    </source>
</evidence>
<proteinExistence type="predicted"/>
<evidence type="ECO:0000313" key="3">
    <source>
        <dbReference type="Proteomes" id="UP000177870"/>
    </source>
</evidence>
<feature type="chain" id="PRO_5009438920" description="Peptidase C-terminal archaeal/bacterial domain-containing protein" evidence="1">
    <location>
        <begin position="28"/>
        <end position="150"/>
    </location>
</feature>
<dbReference type="Gene3D" id="2.60.120.380">
    <property type="match status" value="1"/>
</dbReference>
<dbReference type="AlphaFoldDB" id="A0A1D8U0Q9"/>
<dbReference type="KEGG" id="mpro:BJP34_32085"/>
<reference evidence="3" key="1">
    <citation type="submission" date="2016-10" db="EMBL/GenBank/DDBJ databases">
        <title>Comparative genomics uncovers the prolific and rare metabolic potential of the cyanobacterial genus Moorea.</title>
        <authorList>
            <person name="Leao T."/>
            <person name="Castelao G."/>
            <person name="Korobeynikov A."/>
            <person name="Monroe E.A."/>
            <person name="Podell S."/>
            <person name="Glukhov E."/>
            <person name="Allen E."/>
            <person name="Gerwick W.H."/>
            <person name="Gerwick L."/>
        </authorList>
    </citation>
    <scope>NUCLEOTIDE SEQUENCE [LARGE SCALE GENOMIC DNA]</scope>
    <source>
        <strain evidence="3">PAL-8-15-08-1</strain>
    </source>
</reference>
<dbReference type="EMBL" id="CP017599">
    <property type="protein sequence ID" value="AOX03458.1"/>
    <property type="molecule type" value="Genomic_DNA"/>
</dbReference>
<gene>
    <name evidence="2" type="ORF">BJP34_32085</name>
</gene>
<organism evidence="2 3">
    <name type="scientific">Moorena producens PAL-8-15-08-1</name>
    <dbReference type="NCBI Taxonomy" id="1458985"/>
    <lineage>
        <taxon>Bacteria</taxon>
        <taxon>Bacillati</taxon>
        <taxon>Cyanobacteriota</taxon>
        <taxon>Cyanophyceae</taxon>
        <taxon>Coleofasciculales</taxon>
        <taxon>Coleofasciculaceae</taxon>
        <taxon>Moorena</taxon>
    </lineage>
</organism>
<name>A0A1D8U0Q9_9CYAN</name>
<dbReference type="RefSeq" id="WP_070395834.1">
    <property type="nucleotide sequence ID" value="NZ_CP017599.1"/>
</dbReference>
<evidence type="ECO:0000256" key="1">
    <source>
        <dbReference type="SAM" id="SignalP"/>
    </source>
</evidence>
<protein>
    <recommendedName>
        <fullName evidence="4">Peptidase C-terminal archaeal/bacterial domain-containing protein</fullName>
    </recommendedName>
</protein>
<accession>A0A1D8U0Q9</accession>
<dbReference type="OrthoDB" id="71876at2"/>
<feature type="signal peptide" evidence="1">
    <location>
        <begin position="1"/>
        <end position="27"/>
    </location>
</feature>
<evidence type="ECO:0000313" key="2">
    <source>
        <dbReference type="EMBL" id="AOX03458.1"/>
    </source>
</evidence>
<dbReference type="Proteomes" id="UP000177870">
    <property type="component" value="Chromosome"/>
</dbReference>